<evidence type="ECO:0000313" key="1">
    <source>
        <dbReference type="EMBL" id="KAJ1181750.1"/>
    </source>
</evidence>
<name>A0AAV7TYB4_PLEWA</name>
<accession>A0AAV7TYB4</accession>
<reference evidence="1" key="1">
    <citation type="journal article" date="2022" name="bioRxiv">
        <title>Sequencing and chromosome-scale assembly of the giantPleurodeles waltlgenome.</title>
        <authorList>
            <person name="Brown T."/>
            <person name="Elewa A."/>
            <person name="Iarovenko S."/>
            <person name="Subramanian E."/>
            <person name="Araus A.J."/>
            <person name="Petzold A."/>
            <person name="Susuki M."/>
            <person name="Suzuki K.-i.T."/>
            <person name="Hayashi T."/>
            <person name="Toyoda A."/>
            <person name="Oliveira C."/>
            <person name="Osipova E."/>
            <person name="Leigh N.D."/>
            <person name="Simon A."/>
            <person name="Yun M.H."/>
        </authorList>
    </citation>
    <scope>NUCLEOTIDE SEQUENCE</scope>
    <source>
        <strain evidence="1">20211129_DDA</strain>
        <tissue evidence="1">Liver</tissue>
    </source>
</reference>
<proteinExistence type="predicted"/>
<evidence type="ECO:0000313" key="2">
    <source>
        <dbReference type="Proteomes" id="UP001066276"/>
    </source>
</evidence>
<dbReference type="Proteomes" id="UP001066276">
    <property type="component" value="Chromosome 3_2"/>
</dbReference>
<dbReference type="EMBL" id="JANPWB010000006">
    <property type="protein sequence ID" value="KAJ1181750.1"/>
    <property type="molecule type" value="Genomic_DNA"/>
</dbReference>
<comment type="caution">
    <text evidence="1">The sequence shown here is derived from an EMBL/GenBank/DDBJ whole genome shotgun (WGS) entry which is preliminary data.</text>
</comment>
<protein>
    <submittedName>
        <fullName evidence="1">Uncharacterized protein</fullName>
    </submittedName>
</protein>
<organism evidence="1 2">
    <name type="scientific">Pleurodeles waltl</name>
    <name type="common">Iberian ribbed newt</name>
    <dbReference type="NCBI Taxonomy" id="8319"/>
    <lineage>
        <taxon>Eukaryota</taxon>
        <taxon>Metazoa</taxon>
        <taxon>Chordata</taxon>
        <taxon>Craniata</taxon>
        <taxon>Vertebrata</taxon>
        <taxon>Euteleostomi</taxon>
        <taxon>Amphibia</taxon>
        <taxon>Batrachia</taxon>
        <taxon>Caudata</taxon>
        <taxon>Salamandroidea</taxon>
        <taxon>Salamandridae</taxon>
        <taxon>Pleurodelinae</taxon>
        <taxon>Pleurodeles</taxon>
    </lineage>
</organism>
<keyword evidence="2" id="KW-1185">Reference proteome</keyword>
<gene>
    <name evidence="1" type="ORF">NDU88_006950</name>
</gene>
<sequence>MWAGLPPGAANAILGTGPPARSLLCHWALPSTSGAPRAILPLAEGAPRPGRPCGSLLRSLAYPPEA</sequence>
<dbReference type="AlphaFoldDB" id="A0AAV7TYB4"/>